<dbReference type="PANTHER" id="PTHR38847:SF1">
    <property type="entry name" value="PSEUDOURIDINE SYNTHASE RSUA_RLUA-LIKE DOMAIN-CONTAINING PROTEIN"/>
    <property type="match status" value="1"/>
</dbReference>
<dbReference type="AlphaFoldDB" id="A0A388K9V2"/>
<accession>A0A388K9V2</accession>
<feature type="signal peptide" evidence="1">
    <location>
        <begin position="1"/>
        <end position="35"/>
    </location>
</feature>
<keyword evidence="3" id="KW-1185">Reference proteome</keyword>
<dbReference type="Proteomes" id="UP000265515">
    <property type="component" value="Unassembled WGS sequence"/>
</dbReference>
<dbReference type="STRING" id="69332.A0A388K9V2"/>
<dbReference type="Gramene" id="GBG66801">
    <property type="protein sequence ID" value="GBG66801"/>
    <property type="gene ID" value="CBR_g68787"/>
</dbReference>
<dbReference type="Pfam" id="PF14273">
    <property type="entry name" value="DUF4360"/>
    <property type="match status" value="1"/>
</dbReference>
<evidence type="ECO:0008006" key="4">
    <source>
        <dbReference type="Google" id="ProtNLM"/>
    </source>
</evidence>
<gene>
    <name evidence="2" type="ORF">CBR_g68787</name>
</gene>
<protein>
    <recommendedName>
        <fullName evidence="4">DUF4360 domain-containing protein</fullName>
    </recommendedName>
</protein>
<name>A0A388K9V2_CHABU</name>
<comment type="caution">
    <text evidence="2">The sequence shown here is derived from an EMBL/GenBank/DDBJ whole genome shotgun (WGS) entry which is preliminary data.</text>
</comment>
<organism evidence="2 3">
    <name type="scientific">Chara braunii</name>
    <name type="common">Braun's stonewort</name>
    <dbReference type="NCBI Taxonomy" id="69332"/>
    <lineage>
        <taxon>Eukaryota</taxon>
        <taxon>Viridiplantae</taxon>
        <taxon>Streptophyta</taxon>
        <taxon>Charophyceae</taxon>
        <taxon>Charales</taxon>
        <taxon>Characeae</taxon>
        <taxon>Chara</taxon>
    </lineage>
</organism>
<evidence type="ECO:0000256" key="1">
    <source>
        <dbReference type="SAM" id="SignalP"/>
    </source>
</evidence>
<evidence type="ECO:0000313" key="3">
    <source>
        <dbReference type="Proteomes" id="UP000265515"/>
    </source>
</evidence>
<dbReference type="PANTHER" id="PTHR38847">
    <property type="match status" value="1"/>
</dbReference>
<evidence type="ECO:0000313" key="2">
    <source>
        <dbReference type="EMBL" id="GBG66801.1"/>
    </source>
</evidence>
<proteinExistence type="predicted"/>
<keyword evidence="1" id="KW-0732">Signal</keyword>
<dbReference type="InterPro" id="IPR025649">
    <property type="entry name" value="DUF4360"/>
</dbReference>
<sequence length="208" mass="21205">MEQNAIRSISSVRTMAMAVVLLLAILLNMAAHGEAQRVPRGVSVGGVSAVGSGCSSATARLIGRGKSISVSVNSFEATTTGGLAKQRNVCTLSLSLSYPSGWQVSVSSVKASGSASLSRGVRGLARASFHVSGAMGTASASLNINGAYNRGFTLAKKLSPSIFVTCGLSRDINIMLEVRVNTGGARGASGVVKIGGSPAIFGLTWRRC</sequence>
<reference evidence="2 3" key="1">
    <citation type="journal article" date="2018" name="Cell">
        <title>The Chara Genome: Secondary Complexity and Implications for Plant Terrestrialization.</title>
        <authorList>
            <person name="Nishiyama T."/>
            <person name="Sakayama H."/>
            <person name="Vries J.D."/>
            <person name="Buschmann H."/>
            <person name="Saint-Marcoux D."/>
            <person name="Ullrich K.K."/>
            <person name="Haas F.B."/>
            <person name="Vanderstraeten L."/>
            <person name="Becker D."/>
            <person name="Lang D."/>
            <person name="Vosolsobe S."/>
            <person name="Rombauts S."/>
            <person name="Wilhelmsson P.K.I."/>
            <person name="Janitza P."/>
            <person name="Kern R."/>
            <person name="Heyl A."/>
            <person name="Rumpler F."/>
            <person name="Villalobos L.I.A.C."/>
            <person name="Clay J.M."/>
            <person name="Skokan R."/>
            <person name="Toyoda A."/>
            <person name="Suzuki Y."/>
            <person name="Kagoshima H."/>
            <person name="Schijlen E."/>
            <person name="Tajeshwar N."/>
            <person name="Catarino B."/>
            <person name="Hetherington A.J."/>
            <person name="Saltykova A."/>
            <person name="Bonnot C."/>
            <person name="Breuninger H."/>
            <person name="Symeonidi A."/>
            <person name="Radhakrishnan G.V."/>
            <person name="Van Nieuwerburgh F."/>
            <person name="Deforce D."/>
            <person name="Chang C."/>
            <person name="Karol K.G."/>
            <person name="Hedrich R."/>
            <person name="Ulvskov P."/>
            <person name="Glockner G."/>
            <person name="Delwiche C.F."/>
            <person name="Petrasek J."/>
            <person name="Van de Peer Y."/>
            <person name="Friml J."/>
            <person name="Beilby M."/>
            <person name="Dolan L."/>
            <person name="Kohara Y."/>
            <person name="Sugano S."/>
            <person name="Fujiyama A."/>
            <person name="Delaux P.-M."/>
            <person name="Quint M."/>
            <person name="TheiBen G."/>
            <person name="Hagemann M."/>
            <person name="Harholt J."/>
            <person name="Dunand C."/>
            <person name="Zachgo S."/>
            <person name="Langdale J."/>
            <person name="Maumus F."/>
            <person name="Straeten D.V.D."/>
            <person name="Gould S.B."/>
            <person name="Rensing S.A."/>
        </authorList>
    </citation>
    <scope>NUCLEOTIDE SEQUENCE [LARGE SCALE GENOMIC DNA]</scope>
    <source>
        <strain evidence="2 3">S276</strain>
    </source>
</reference>
<feature type="chain" id="PRO_5017213553" description="DUF4360 domain-containing protein" evidence="1">
    <location>
        <begin position="36"/>
        <end position="208"/>
    </location>
</feature>
<dbReference type="EMBL" id="BFEA01000078">
    <property type="protein sequence ID" value="GBG66801.1"/>
    <property type="molecule type" value="Genomic_DNA"/>
</dbReference>